<evidence type="ECO:0000313" key="3">
    <source>
        <dbReference type="Proteomes" id="UP000652219"/>
    </source>
</evidence>
<evidence type="ECO:0000313" key="2">
    <source>
        <dbReference type="EMBL" id="KAF6810554.1"/>
    </source>
</evidence>
<comment type="caution">
    <text evidence="2">The sequence shown here is derived from an EMBL/GenBank/DDBJ whole genome shotgun (WGS) entry which is preliminary data.</text>
</comment>
<dbReference type="AlphaFoldDB" id="A0A8H6JCE5"/>
<feature type="region of interest" description="Disordered" evidence="1">
    <location>
        <begin position="94"/>
        <end position="116"/>
    </location>
</feature>
<name>A0A8H6JCE5_9PEZI</name>
<reference evidence="2 3" key="1">
    <citation type="journal article" date="2020" name="Phytopathology">
        <title>Genome Sequence Resources of Colletotrichum truncatum, C. plurivorum, C. musicola, and C. sojae: Four Species Pathogenic to Soybean (Glycine max).</title>
        <authorList>
            <person name="Rogerio F."/>
            <person name="Boufleur T.R."/>
            <person name="Ciampi-Guillardi M."/>
            <person name="Sukno S.A."/>
            <person name="Thon M.R."/>
            <person name="Massola Junior N.S."/>
            <person name="Baroncelli R."/>
        </authorList>
    </citation>
    <scope>NUCLEOTIDE SEQUENCE [LARGE SCALE GENOMIC DNA]</scope>
    <source>
        <strain evidence="2 3">LFN0009</strain>
    </source>
</reference>
<accession>A0A8H6JCE5</accession>
<dbReference type="Proteomes" id="UP000652219">
    <property type="component" value="Unassembled WGS sequence"/>
</dbReference>
<sequence>MTVVVVDVRPSLDTRFLPADLRWGSRVLERCRRGMSSSDGPIHDTVASKVVTRNMFQDDRREDGQSCSNGAYGPWSGPHLFTSSLVDDLSGELKASFPNPINPGKQTQSQPPEIGIGAAALRASLLAKTSKRTAAERSSFLRDESVRSH</sequence>
<proteinExistence type="predicted"/>
<keyword evidence="3" id="KW-1185">Reference proteome</keyword>
<feature type="region of interest" description="Disordered" evidence="1">
    <location>
        <begin position="128"/>
        <end position="149"/>
    </location>
</feature>
<evidence type="ECO:0000256" key="1">
    <source>
        <dbReference type="SAM" id="MobiDB-lite"/>
    </source>
</evidence>
<gene>
    <name evidence="2" type="ORF">CSOJ01_06233</name>
</gene>
<protein>
    <submittedName>
        <fullName evidence="2">Uncharacterized protein</fullName>
    </submittedName>
</protein>
<organism evidence="2 3">
    <name type="scientific">Colletotrichum sojae</name>
    <dbReference type="NCBI Taxonomy" id="2175907"/>
    <lineage>
        <taxon>Eukaryota</taxon>
        <taxon>Fungi</taxon>
        <taxon>Dikarya</taxon>
        <taxon>Ascomycota</taxon>
        <taxon>Pezizomycotina</taxon>
        <taxon>Sordariomycetes</taxon>
        <taxon>Hypocreomycetidae</taxon>
        <taxon>Glomerellales</taxon>
        <taxon>Glomerellaceae</taxon>
        <taxon>Colletotrichum</taxon>
        <taxon>Colletotrichum orchidearum species complex</taxon>
    </lineage>
</organism>
<feature type="compositionally biased region" description="Basic and acidic residues" evidence="1">
    <location>
        <begin position="133"/>
        <end position="149"/>
    </location>
</feature>
<dbReference type="EMBL" id="WIGN01000085">
    <property type="protein sequence ID" value="KAF6810554.1"/>
    <property type="molecule type" value="Genomic_DNA"/>
</dbReference>